<feature type="region of interest" description="Disordered" evidence="1">
    <location>
        <begin position="1"/>
        <end position="53"/>
    </location>
</feature>
<evidence type="ECO:0000313" key="3">
    <source>
        <dbReference type="Proteomes" id="UP000708208"/>
    </source>
</evidence>
<organism evidence="2 3">
    <name type="scientific">Allacma fusca</name>
    <dbReference type="NCBI Taxonomy" id="39272"/>
    <lineage>
        <taxon>Eukaryota</taxon>
        <taxon>Metazoa</taxon>
        <taxon>Ecdysozoa</taxon>
        <taxon>Arthropoda</taxon>
        <taxon>Hexapoda</taxon>
        <taxon>Collembola</taxon>
        <taxon>Symphypleona</taxon>
        <taxon>Sminthuridae</taxon>
        <taxon>Allacma</taxon>
    </lineage>
</organism>
<sequence length="68" mass="7735">MYNKYFGTQDESIPRVQKEEKSIGIGAEAMRNARGDPTEQGRERGKKTSQKTHAITEKAEIKHQDCLI</sequence>
<feature type="compositionally biased region" description="Basic and acidic residues" evidence="1">
    <location>
        <begin position="31"/>
        <end position="43"/>
    </location>
</feature>
<dbReference type="Proteomes" id="UP000708208">
    <property type="component" value="Unassembled WGS sequence"/>
</dbReference>
<evidence type="ECO:0000313" key="2">
    <source>
        <dbReference type="EMBL" id="CAG7823711.1"/>
    </source>
</evidence>
<accession>A0A8J2KY75</accession>
<feature type="compositionally biased region" description="Basic and acidic residues" evidence="1">
    <location>
        <begin position="12"/>
        <end position="22"/>
    </location>
</feature>
<gene>
    <name evidence="2" type="ORF">AFUS01_LOCUS33912</name>
</gene>
<dbReference type="AlphaFoldDB" id="A0A8J2KY75"/>
<dbReference type="EMBL" id="CAJVCH010530376">
    <property type="protein sequence ID" value="CAG7823711.1"/>
    <property type="molecule type" value="Genomic_DNA"/>
</dbReference>
<proteinExistence type="predicted"/>
<keyword evidence="3" id="KW-1185">Reference proteome</keyword>
<comment type="caution">
    <text evidence="2">The sequence shown here is derived from an EMBL/GenBank/DDBJ whole genome shotgun (WGS) entry which is preliminary data.</text>
</comment>
<evidence type="ECO:0000256" key="1">
    <source>
        <dbReference type="SAM" id="MobiDB-lite"/>
    </source>
</evidence>
<protein>
    <submittedName>
        <fullName evidence="2">Uncharacterized protein</fullName>
    </submittedName>
</protein>
<reference evidence="2" key="1">
    <citation type="submission" date="2021-06" db="EMBL/GenBank/DDBJ databases">
        <authorList>
            <person name="Hodson N. C."/>
            <person name="Mongue J. A."/>
            <person name="Jaron S. K."/>
        </authorList>
    </citation>
    <scope>NUCLEOTIDE SEQUENCE</scope>
</reference>
<name>A0A8J2KY75_9HEXA</name>